<feature type="domain" description="Fibronectin type-III" evidence="4">
    <location>
        <begin position="338"/>
        <end position="426"/>
    </location>
</feature>
<evidence type="ECO:0000313" key="5">
    <source>
        <dbReference type="EMBL" id="KAF4660837.1"/>
    </source>
</evidence>
<feature type="compositionally biased region" description="Polar residues" evidence="2">
    <location>
        <begin position="131"/>
        <end position="142"/>
    </location>
</feature>
<organism evidence="5 6">
    <name type="scientific">Perkinsus chesapeaki</name>
    <name type="common">Clam parasite</name>
    <name type="synonym">Perkinsus andrewsi</name>
    <dbReference type="NCBI Taxonomy" id="330153"/>
    <lineage>
        <taxon>Eukaryota</taxon>
        <taxon>Sar</taxon>
        <taxon>Alveolata</taxon>
        <taxon>Perkinsozoa</taxon>
        <taxon>Perkinsea</taxon>
        <taxon>Perkinsida</taxon>
        <taxon>Perkinsidae</taxon>
        <taxon>Perkinsus</taxon>
    </lineage>
</organism>
<evidence type="ECO:0000313" key="6">
    <source>
        <dbReference type="Proteomes" id="UP000591131"/>
    </source>
</evidence>
<sequence length="539" mass="57887">MICIPIAAGVIFGGALISISVPLAWYFGRNTVNVGELEPPEIIEGYTNLQVVVNPTTTALKYNPKAYIIETQAATTLNDGKDLGSNEEWTAALEVPYNIEKASTGNITGLVFREGLLVRYKIVMKDGRISNPSPTALATTKSPDVPSPPSQWGFRTSEDSVSFAISPPTDDKGATLFTVGGLPAAQCFQFRIAAENYIGRSDFSRPHFVCTDRPIPFEPPPVAPGESLTTGSPDMEPTPAPSAPGQVSSFALKESSSTSVTLSWAAPSDNGAMILNYVIITPEGDAAYTVPGDDTSYTVDELHPGSTYTFFIFASNSMGNGPESHGLVVETEYCEAGAPSPLQYERFSDGVALGFLPAADRGCTLPVTGFRAIDDSGTALCETSDPWCDITGLRANTSYKVRFQAKNSAGWSNTSTQPFRLTTRPSGKCTTRDQMRWWTSSSVPAYDRSKFFDATMGCFRNYMLKSRIAGCVLKHTKTAGNTPFNLPPITEECSECFGELGTCARKNCKWACMSDPSSEGCLECVEENCKSSGAVCMGL</sequence>
<name>A0A7J6LNQ6_PERCH</name>
<keyword evidence="3" id="KW-1133">Transmembrane helix</keyword>
<dbReference type="Pfam" id="PF00041">
    <property type="entry name" value="fn3"/>
    <property type="match status" value="1"/>
</dbReference>
<evidence type="ECO:0000256" key="3">
    <source>
        <dbReference type="SAM" id="Phobius"/>
    </source>
</evidence>
<dbReference type="SUPFAM" id="SSF49265">
    <property type="entry name" value="Fibronectin type III"/>
    <property type="match status" value="2"/>
</dbReference>
<evidence type="ECO:0000259" key="4">
    <source>
        <dbReference type="PROSITE" id="PS50853"/>
    </source>
</evidence>
<protein>
    <submittedName>
        <fullName evidence="5">Immunoglobulin super DCC subclass member</fullName>
    </submittedName>
</protein>
<comment type="caution">
    <text evidence="5">The sequence shown here is derived from an EMBL/GenBank/DDBJ whole genome shotgun (WGS) entry which is preliminary data.</text>
</comment>
<accession>A0A7J6LNQ6</accession>
<feature type="domain" description="Fibronectin type-III" evidence="4">
    <location>
        <begin position="243"/>
        <end position="334"/>
    </location>
</feature>
<keyword evidence="1" id="KW-0677">Repeat</keyword>
<dbReference type="PANTHER" id="PTHR13817:SF166">
    <property type="entry name" value="NEURONAL IGCAM-RELATED"/>
    <property type="match status" value="1"/>
</dbReference>
<reference evidence="5 6" key="1">
    <citation type="submission" date="2020-04" db="EMBL/GenBank/DDBJ databases">
        <title>Perkinsus chesapeaki whole genome sequence.</title>
        <authorList>
            <person name="Bogema D.R."/>
        </authorList>
    </citation>
    <scope>NUCLEOTIDE SEQUENCE [LARGE SCALE GENOMIC DNA]</scope>
    <source>
        <strain evidence="5">ATCC PRA-425</strain>
    </source>
</reference>
<keyword evidence="3" id="KW-0812">Transmembrane</keyword>
<keyword evidence="3" id="KW-0472">Membrane</keyword>
<dbReference type="InterPro" id="IPR013783">
    <property type="entry name" value="Ig-like_fold"/>
</dbReference>
<dbReference type="Gene3D" id="2.60.40.10">
    <property type="entry name" value="Immunoglobulins"/>
    <property type="match status" value="2"/>
</dbReference>
<dbReference type="EMBL" id="JAAPAO010000399">
    <property type="protein sequence ID" value="KAF4660837.1"/>
    <property type="molecule type" value="Genomic_DNA"/>
</dbReference>
<feature type="region of interest" description="Disordered" evidence="2">
    <location>
        <begin position="131"/>
        <end position="150"/>
    </location>
</feature>
<gene>
    <name evidence="5" type="primary">USH2A_4</name>
    <name evidence="5" type="ORF">FOL47_006931</name>
</gene>
<dbReference type="CDD" id="cd00063">
    <property type="entry name" value="FN3"/>
    <property type="match status" value="1"/>
</dbReference>
<dbReference type="Proteomes" id="UP000591131">
    <property type="component" value="Unassembled WGS sequence"/>
</dbReference>
<feature type="region of interest" description="Disordered" evidence="2">
    <location>
        <begin position="216"/>
        <end position="246"/>
    </location>
</feature>
<dbReference type="PROSITE" id="PS50853">
    <property type="entry name" value="FN3"/>
    <property type="match status" value="2"/>
</dbReference>
<dbReference type="SMART" id="SM00060">
    <property type="entry name" value="FN3"/>
    <property type="match status" value="3"/>
</dbReference>
<dbReference type="AlphaFoldDB" id="A0A7J6LNQ6"/>
<dbReference type="OrthoDB" id="10052517at2759"/>
<evidence type="ECO:0000256" key="2">
    <source>
        <dbReference type="SAM" id="MobiDB-lite"/>
    </source>
</evidence>
<keyword evidence="6" id="KW-1185">Reference proteome</keyword>
<dbReference type="PANTHER" id="PTHR13817">
    <property type="entry name" value="TITIN"/>
    <property type="match status" value="1"/>
</dbReference>
<proteinExistence type="predicted"/>
<dbReference type="PRINTS" id="PR00014">
    <property type="entry name" value="FNTYPEIII"/>
</dbReference>
<feature type="transmembrane region" description="Helical" evidence="3">
    <location>
        <begin position="7"/>
        <end position="27"/>
    </location>
</feature>
<dbReference type="InterPro" id="IPR003961">
    <property type="entry name" value="FN3_dom"/>
</dbReference>
<evidence type="ECO:0000256" key="1">
    <source>
        <dbReference type="ARBA" id="ARBA00022737"/>
    </source>
</evidence>
<dbReference type="InterPro" id="IPR050964">
    <property type="entry name" value="Striated_Muscle_Regulatory"/>
</dbReference>
<dbReference type="InterPro" id="IPR036116">
    <property type="entry name" value="FN3_sf"/>
</dbReference>